<keyword evidence="1" id="KW-0346">Stress response</keyword>
<name>A0A540KVT9_MALBA</name>
<proteinExistence type="inferred from homology"/>
<accession>A0A540KVT9</accession>
<dbReference type="PROSITE" id="PS01031">
    <property type="entry name" value="SHSP"/>
    <property type="match status" value="1"/>
</dbReference>
<reference evidence="5 6" key="1">
    <citation type="journal article" date="2019" name="G3 (Bethesda)">
        <title>Sequencing of a Wild Apple (Malus baccata) Genome Unravels the Differences Between Cultivated and Wild Apple Species Regarding Disease Resistance and Cold Tolerance.</title>
        <authorList>
            <person name="Chen X."/>
        </authorList>
    </citation>
    <scope>NUCLEOTIDE SEQUENCE [LARGE SCALE GENOMIC DNA]</scope>
    <source>
        <strain evidence="6">cv. Shandingzi</strain>
        <tissue evidence="5">Leaves</tissue>
    </source>
</reference>
<dbReference type="Proteomes" id="UP000315295">
    <property type="component" value="Unassembled WGS sequence"/>
</dbReference>
<evidence type="ECO:0000313" key="6">
    <source>
        <dbReference type="Proteomes" id="UP000315295"/>
    </source>
</evidence>
<dbReference type="InterPro" id="IPR031107">
    <property type="entry name" value="Small_HSP"/>
</dbReference>
<dbReference type="AlphaFoldDB" id="A0A540KVT9"/>
<evidence type="ECO:0000256" key="1">
    <source>
        <dbReference type="ARBA" id="ARBA00023016"/>
    </source>
</evidence>
<sequence>MALSLLGGRRNNVFDPFSLDIWDPFEGFGALANIPSSARETTAIANTRIDWKETPEAYIFKHQMVLSHFGGRRNNVFNPFSLDIWYPFEGFDALANIPSSARETTVIANNLDWDETPEAYIFNKQLPGIKKEDVRLEVEDKKVLQLRKRIWEQVEVNGTSQTVETSSGKLIWKVRLPENVKVDQLKAEMKAWVLIVTLPKEVKTPNVEGIEIIERMERSSGKLMGKVRLPENVKVDQVKAEMKAWVLIVTLPKEVKTPNVERIEIIEA</sequence>
<dbReference type="EMBL" id="VIEB01000912">
    <property type="protein sequence ID" value="TQD78355.1"/>
    <property type="molecule type" value="Genomic_DNA"/>
</dbReference>
<comment type="caution">
    <text evidence="5">The sequence shown here is derived from an EMBL/GenBank/DDBJ whole genome shotgun (WGS) entry which is preliminary data.</text>
</comment>
<dbReference type="Gene3D" id="2.60.40.790">
    <property type="match status" value="2"/>
</dbReference>
<evidence type="ECO:0000259" key="4">
    <source>
        <dbReference type="PROSITE" id="PS01031"/>
    </source>
</evidence>
<evidence type="ECO:0000313" key="5">
    <source>
        <dbReference type="EMBL" id="TQD78355.1"/>
    </source>
</evidence>
<evidence type="ECO:0000256" key="2">
    <source>
        <dbReference type="PROSITE-ProRule" id="PRU00285"/>
    </source>
</evidence>
<keyword evidence="6" id="KW-1185">Reference proteome</keyword>
<dbReference type="PANTHER" id="PTHR11527">
    <property type="entry name" value="HEAT-SHOCK PROTEIN 20 FAMILY MEMBER"/>
    <property type="match status" value="1"/>
</dbReference>
<feature type="domain" description="SHSP" evidence="4">
    <location>
        <begin position="102"/>
        <end position="215"/>
    </location>
</feature>
<dbReference type="CDD" id="cd00298">
    <property type="entry name" value="ACD_sHsps_p23-like"/>
    <property type="match status" value="1"/>
</dbReference>
<dbReference type="SUPFAM" id="SSF49764">
    <property type="entry name" value="HSP20-like chaperones"/>
    <property type="match status" value="2"/>
</dbReference>
<comment type="similarity">
    <text evidence="2 3">Belongs to the small heat shock protein (HSP20) family.</text>
</comment>
<gene>
    <name evidence="5" type="ORF">C1H46_036104</name>
</gene>
<evidence type="ECO:0000256" key="3">
    <source>
        <dbReference type="RuleBase" id="RU003616"/>
    </source>
</evidence>
<protein>
    <recommendedName>
        <fullName evidence="4">SHSP domain-containing protein</fullName>
    </recommendedName>
</protein>
<dbReference type="STRING" id="106549.A0A540KVT9"/>
<dbReference type="InterPro" id="IPR002068">
    <property type="entry name" value="A-crystallin/Hsp20_dom"/>
</dbReference>
<dbReference type="Pfam" id="PF00011">
    <property type="entry name" value="HSP20"/>
    <property type="match status" value="2"/>
</dbReference>
<organism evidence="5 6">
    <name type="scientific">Malus baccata</name>
    <name type="common">Siberian crab apple</name>
    <name type="synonym">Pyrus baccata</name>
    <dbReference type="NCBI Taxonomy" id="106549"/>
    <lineage>
        <taxon>Eukaryota</taxon>
        <taxon>Viridiplantae</taxon>
        <taxon>Streptophyta</taxon>
        <taxon>Embryophyta</taxon>
        <taxon>Tracheophyta</taxon>
        <taxon>Spermatophyta</taxon>
        <taxon>Magnoliopsida</taxon>
        <taxon>eudicotyledons</taxon>
        <taxon>Gunneridae</taxon>
        <taxon>Pentapetalae</taxon>
        <taxon>rosids</taxon>
        <taxon>fabids</taxon>
        <taxon>Rosales</taxon>
        <taxon>Rosaceae</taxon>
        <taxon>Amygdaloideae</taxon>
        <taxon>Maleae</taxon>
        <taxon>Malus</taxon>
    </lineage>
</organism>
<dbReference type="InterPro" id="IPR008978">
    <property type="entry name" value="HSP20-like_chaperone"/>
</dbReference>